<dbReference type="InterPro" id="IPR010730">
    <property type="entry name" value="HET"/>
</dbReference>
<organism evidence="2 3">
    <name type="scientific">Hyaloscypha hepaticicola</name>
    <dbReference type="NCBI Taxonomy" id="2082293"/>
    <lineage>
        <taxon>Eukaryota</taxon>
        <taxon>Fungi</taxon>
        <taxon>Dikarya</taxon>
        <taxon>Ascomycota</taxon>
        <taxon>Pezizomycotina</taxon>
        <taxon>Leotiomycetes</taxon>
        <taxon>Helotiales</taxon>
        <taxon>Hyaloscyphaceae</taxon>
        <taxon>Hyaloscypha</taxon>
    </lineage>
</organism>
<evidence type="ECO:0000313" key="3">
    <source>
        <dbReference type="Proteomes" id="UP000235672"/>
    </source>
</evidence>
<dbReference type="Proteomes" id="UP000235672">
    <property type="component" value="Unassembled WGS sequence"/>
</dbReference>
<evidence type="ECO:0000259" key="1">
    <source>
        <dbReference type="Pfam" id="PF06985"/>
    </source>
</evidence>
<protein>
    <submittedName>
        <fullName evidence="2">HET-domain-containing protein</fullName>
    </submittedName>
</protein>
<dbReference type="PANTHER" id="PTHR33112:SF10">
    <property type="entry name" value="TOL"/>
    <property type="match status" value="1"/>
</dbReference>
<name>A0A2J6PJM1_9HELO</name>
<evidence type="ECO:0000313" key="2">
    <source>
        <dbReference type="EMBL" id="PMD14252.1"/>
    </source>
</evidence>
<dbReference type="AlphaFoldDB" id="A0A2J6PJM1"/>
<dbReference type="EMBL" id="KZ613523">
    <property type="protein sequence ID" value="PMD14252.1"/>
    <property type="molecule type" value="Genomic_DNA"/>
</dbReference>
<accession>A0A2J6PJM1</accession>
<dbReference type="Pfam" id="PF06985">
    <property type="entry name" value="HET"/>
    <property type="match status" value="1"/>
</dbReference>
<sequence>MICAVCYGVLHRHAGSQWRGTFELHFDHHADRKGLQNSASMSCCICRSLWAQVLHLEQNNFLGCGRHLGGINNSPNQLSRGPLPQTKLMGVNDGSRFLSAYLSEHYGDEEDGCLNGTYRLDFTLNDTERVGTFILKPIEELDRSIYTPFSEDTSSDEVLVLAREWIEKCANGHAHCPMKSSTDDWYPSRLLDLGKVIIKDGRLGRDCDGQVQLVSRSDILRNGPRKDSFYVTLSHRWGGAKFTVLTEDKVEPFQRGINILSLPQTFQDAIQFARRLDPRIRYIWIDSLCIIQGNSPVARLDWQHESAEMYQIYNYSYCNLSATASVNSESSIFRRRKPQELWEDDVNLNLEGLPERDPMKWQRDMERSISPIAAYSSQQPMKRCRVLDLSFWDRNIHDAPVNRRGWVLQERLMAPRVLHFCQDQIAWECRQLEAAEISVDGLSLFSLKVGDVVPVDRLKALLPHRERRVVRKSVEDTLQMTGVDDPDVYERWNRVVEIYSKTQLTNAGDKLIALSGIAKMMFDQIGSQYVAGMWLRYLECQLLWRVDPVYENGRFYSESRRPPSYRAPTFSWAAVDAPQGVNFSPISEQDLLFKVRNYSISLEDENNQYGLIATQSKTNPTCLELEGLLKGIEMLAIRSEEAGQDNNRHGWRLRKVSSNAKVCEHRNVCLDSALDDHGLLGPDGHVYCMPARKNSAGYLICLLLQMEIRNGKETGNFRRIGVAKVPPYESGQKLVLELSGEEATVPHTLWDAKRKRHSFRVV</sequence>
<feature type="domain" description="Heterokaryon incompatibility" evidence="1">
    <location>
        <begin position="230"/>
        <end position="410"/>
    </location>
</feature>
<dbReference type="PANTHER" id="PTHR33112">
    <property type="entry name" value="DOMAIN PROTEIN, PUTATIVE-RELATED"/>
    <property type="match status" value="1"/>
</dbReference>
<gene>
    <name evidence="2" type="ORF">NA56DRAFT_651030</name>
</gene>
<reference evidence="2 3" key="1">
    <citation type="submission" date="2016-05" db="EMBL/GenBank/DDBJ databases">
        <title>A degradative enzymes factory behind the ericoid mycorrhizal symbiosis.</title>
        <authorList>
            <consortium name="DOE Joint Genome Institute"/>
            <person name="Martino E."/>
            <person name="Morin E."/>
            <person name="Grelet G."/>
            <person name="Kuo A."/>
            <person name="Kohler A."/>
            <person name="Daghino S."/>
            <person name="Barry K."/>
            <person name="Choi C."/>
            <person name="Cichocki N."/>
            <person name="Clum A."/>
            <person name="Copeland A."/>
            <person name="Hainaut M."/>
            <person name="Haridas S."/>
            <person name="Labutti K."/>
            <person name="Lindquist E."/>
            <person name="Lipzen A."/>
            <person name="Khouja H.-R."/>
            <person name="Murat C."/>
            <person name="Ohm R."/>
            <person name="Olson A."/>
            <person name="Spatafora J."/>
            <person name="Veneault-Fourrey C."/>
            <person name="Henrissat B."/>
            <person name="Grigoriev I."/>
            <person name="Martin F."/>
            <person name="Perotto S."/>
        </authorList>
    </citation>
    <scope>NUCLEOTIDE SEQUENCE [LARGE SCALE GENOMIC DNA]</scope>
    <source>
        <strain evidence="2 3">UAMH 7357</strain>
    </source>
</reference>
<proteinExistence type="predicted"/>
<keyword evidence="3" id="KW-1185">Reference proteome</keyword>
<dbReference type="OrthoDB" id="5362512at2759"/>